<feature type="domain" description="ABC transmembrane type-2" evidence="8">
    <location>
        <begin position="56"/>
        <end position="300"/>
    </location>
</feature>
<sequence>MADSVDARDVTTRSDAAPGAASAGLDPEVRSDLRHELRATWVVMRRELLRFRQDKARMVTMLLQPLLFVFVMGTGLGSIVDTGGGTSFQTFLFPGVLATSVLFTAAFAGISLVWDREFGFLREMMVAPISRGSIIWGKCLGGAVVATGQSLVLLALAGTVGIPYSPLLLLELIGCLFLGALLLTGIGVLLSTRIKTIQAAMPVSQLLIMPMMFLSGALFPLSGLPDWLAVLTRLNPLTYVVQPMRYLVLEHLSLTEAEEARLVPVLTWFGWHVPVGVQLLTVAVITLGLVTLAARVFRTTE</sequence>
<gene>
    <name evidence="9" type="ORF">GCU56_17260</name>
</gene>
<dbReference type="PANTHER" id="PTHR43229:SF2">
    <property type="entry name" value="NODULATION PROTEIN J"/>
    <property type="match status" value="1"/>
</dbReference>
<dbReference type="RefSeq" id="WP_163482974.1">
    <property type="nucleotide sequence ID" value="NZ_JAAGWF010000019.1"/>
</dbReference>
<comment type="similarity">
    <text evidence="6">Belongs to the ABC-2 integral membrane protein family.</text>
</comment>
<dbReference type="InterPro" id="IPR051784">
    <property type="entry name" value="Nod_factor_ABC_transporter"/>
</dbReference>
<dbReference type="PANTHER" id="PTHR43229">
    <property type="entry name" value="NODULATION PROTEIN J"/>
    <property type="match status" value="1"/>
</dbReference>
<keyword evidence="6" id="KW-1003">Cell membrane</keyword>
<dbReference type="Pfam" id="PF01061">
    <property type="entry name" value="ABC2_membrane"/>
    <property type="match status" value="1"/>
</dbReference>
<keyword evidence="10" id="KW-1185">Reference proteome</keyword>
<keyword evidence="3 6" id="KW-1133">Transmembrane helix</keyword>
<reference evidence="9 10" key="1">
    <citation type="submission" date="2020-02" db="EMBL/GenBank/DDBJ databases">
        <title>Geodermatophilus sabuli CPCC 205279 I12A-02694.</title>
        <authorList>
            <person name="Jiang Z."/>
        </authorList>
    </citation>
    <scope>NUCLEOTIDE SEQUENCE [LARGE SCALE GENOMIC DNA]</scope>
    <source>
        <strain evidence="9 10">I12A-02694</strain>
    </source>
</reference>
<evidence type="ECO:0000256" key="5">
    <source>
        <dbReference type="ARBA" id="ARBA00023251"/>
    </source>
</evidence>
<comment type="subcellular location">
    <subcellularLocation>
        <location evidence="6">Cell membrane</location>
        <topology evidence="6">Multi-pass membrane protein</topology>
    </subcellularLocation>
    <subcellularLocation>
        <location evidence="1">Membrane</location>
        <topology evidence="1">Multi-pass membrane protein</topology>
    </subcellularLocation>
</comment>
<accession>A0A7K3W4N4</accession>
<feature type="transmembrane region" description="Helical" evidence="6">
    <location>
        <begin position="203"/>
        <end position="221"/>
    </location>
</feature>
<evidence type="ECO:0000259" key="8">
    <source>
        <dbReference type="PROSITE" id="PS51012"/>
    </source>
</evidence>
<feature type="transmembrane region" description="Helical" evidence="6">
    <location>
        <begin position="135"/>
        <end position="162"/>
    </location>
</feature>
<proteinExistence type="inferred from homology"/>
<dbReference type="Proteomes" id="UP000470246">
    <property type="component" value="Unassembled WGS sequence"/>
</dbReference>
<comment type="caution">
    <text evidence="9">The sequence shown here is derived from an EMBL/GenBank/DDBJ whole genome shotgun (WGS) entry which is preliminary data.</text>
</comment>
<feature type="region of interest" description="Disordered" evidence="7">
    <location>
        <begin position="1"/>
        <end position="25"/>
    </location>
</feature>
<dbReference type="PIRSF" id="PIRSF006648">
    <property type="entry name" value="DrrB"/>
    <property type="match status" value="1"/>
</dbReference>
<evidence type="ECO:0000256" key="1">
    <source>
        <dbReference type="ARBA" id="ARBA00004141"/>
    </source>
</evidence>
<dbReference type="GO" id="GO:0140359">
    <property type="term" value="F:ABC-type transporter activity"/>
    <property type="evidence" value="ECO:0007669"/>
    <property type="project" value="InterPro"/>
</dbReference>
<keyword evidence="2 6" id="KW-0812">Transmembrane</keyword>
<dbReference type="AlphaFoldDB" id="A0A7K3W4N4"/>
<feature type="compositionally biased region" description="Basic and acidic residues" evidence="7">
    <location>
        <begin position="1"/>
        <end position="12"/>
    </location>
</feature>
<evidence type="ECO:0000313" key="10">
    <source>
        <dbReference type="Proteomes" id="UP000470246"/>
    </source>
</evidence>
<dbReference type="PROSITE" id="PS51012">
    <property type="entry name" value="ABC_TM2"/>
    <property type="match status" value="1"/>
</dbReference>
<dbReference type="GO" id="GO:0046677">
    <property type="term" value="P:response to antibiotic"/>
    <property type="evidence" value="ECO:0007669"/>
    <property type="project" value="UniProtKB-KW"/>
</dbReference>
<evidence type="ECO:0000256" key="3">
    <source>
        <dbReference type="ARBA" id="ARBA00022989"/>
    </source>
</evidence>
<feature type="transmembrane region" description="Helical" evidence="6">
    <location>
        <begin position="275"/>
        <end position="297"/>
    </location>
</feature>
<dbReference type="InterPro" id="IPR047817">
    <property type="entry name" value="ABC2_TM_bact-type"/>
</dbReference>
<protein>
    <recommendedName>
        <fullName evidence="6">Transport permease protein</fullName>
    </recommendedName>
</protein>
<evidence type="ECO:0000256" key="6">
    <source>
        <dbReference type="RuleBase" id="RU361157"/>
    </source>
</evidence>
<evidence type="ECO:0000256" key="7">
    <source>
        <dbReference type="SAM" id="MobiDB-lite"/>
    </source>
</evidence>
<organism evidence="9 10">
    <name type="scientific">Geodermatophilus sabuli</name>
    <dbReference type="NCBI Taxonomy" id="1564158"/>
    <lineage>
        <taxon>Bacteria</taxon>
        <taxon>Bacillati</taxon>
        <taxon>Actinomycetota</taxon>
        <taxon>Actinomycetes</taxon>
        <taxon>Geodermatophilales</taxon>
        <taxon>Geodermatophilaceae</taxon>
        <taxon>Geodermatophilus</taxon>
    </lineage>
</organism>
<keyword evidence="5" id="KW-0046">Antibiotic resistance</keyword>
<evidence type="ECO:0000256" key="4">
    <source>
        <dbReference type="ARBA" id="ARBA00023136"/>
    </source>
</evidence>
<dbReference type="GO" id="GO:0043190">
    <property type="term" value="C:ATP-binding cassette (ABC) transporter complex"/>
    <property type="evidence" value="ECO:0007669"/>
    <property type="project" value="InterPro"/>
</dbReference>
<dbReference type="PRINTS" id="PR00164">
    <property type="entry name" value="ABC2TRNSPORT"/>
</dbReference>
<name>A0A7K3W4N4_9ACTN</name>
<evidence type="ECO:0000313" key="9">
    <source>
        <dbReference type="EMBL" id="NEK59608.1"/>
    </source>
</evidence>
<dbReference type="InterPro" id="IPR013525">
    <property type="entry name" value="ABC2_TM"/>
</dbReference>
<evidence type="ECO:0000256" key="2">
    <source>
        <dbReference type="ARBA" id="ARBA00022692"/>
    </source>
</evidence>
<keyword evidence="4 6" id="KW-0472">Membrane</keyword>
<feature type="transmembrane region" description="Helical" evidence="6">
    <location>
        <begin position="91"/>
        <end position="114"/>
    </location>
</feature>
<dbReference type="EMBL" id="JAAGWF010000019">
    <property type="protein sequence ID" value="NEK59608.1"/>
    <property type="molecule type" value="Genomic_DNA"/>
</dbReference>
<dbReference type="InterPro" id="IPR000412">
    <property type="entry name" value="ABC_2_transport"/>
</dbReference>
<feature type="transmembrane region" description="Helical" evidence="6">
    <location>
        <begin position="168"/>
        <end position="191"/>
    </location>
</feature>
<feature type="transmembrane region" description="Helical" evidence="6">
    <location>
        <begin position="59"/>
        <end position="79"/>
    </location>
</feature>
<keyword evidence="6" id="KW-0813">Transport</keyword>